<dbReference type="EMBL" id="QXTG01000001">
    <property type="protein sequence ID" value="RIX31230.1"/>
    <property type="molecule type" value="Genomic_DNA"/>
</dbReference>
<dbReference type="Pfam" id="PF01965">
    <property type="entry name" value="DJ-1_PfpI"/>
    <property type="match status" value="1"/>
</dbReference>
<accession>A0A3A1U4I8</accession>
<evidence type="ECO:0000313" key="4">
    <source>
        <dbReference type="EMBL" id="RIX31230.1"/>
    </source>
</evidence>
<gene>
    <name evidence="4" type="ORF">D1781_07705</name>
</gene>
<comment type="caution">
    <text evidence="4">The sequence shown here is derived from an EMBL/GenBank/DDBJ whole genome shotgun (WGS) entry which is preliminary data.</text>
</comment>
<dbReference type="InterPro" id="IPR002818">
    <property type="entry name" value="DJ-1/PfpI"/>
</dbReference>
<dbReference type="InterPro" id="IPR029062">
    <property type="entry name" value="Class_I_gatase-like"/>
</dbReference>
<sequence>MLKKVAVLALDEMAVVEFGILCEVFGIDRSDDGLPPFDFHVVAAEPGPVRLPHGLTLTVEEGLDAAADADLIAVPAPDVGTEVDPRVLEALRAAHARGAWVMSACTGAFVLAAAGLLDGRPSTTHWKHTAELADACPLTTVDPDVLYVERDRIITSAGTAASIDASLHLVRTELGPRAANVIARRMVVPPQRDGGQAQYIAVPVPECADDGYAAVIDWIEEHLAEDLTVDVLAARALQSPRTFARRFRESTGTTPAAWVARQRLARAQQLLESTDLPVEDVARRVGFGQAAVLRHHFSTVLHTSPQAYRRRFTLTA</sequence>
<dbReference type="GO" id="GO:0003700">
    <property type="term" value="F:DNA-binding transcription factor activity"/>
    <property type="evidence" value="ECO:0007669"/>
    <property type="project" value="InterPro"/>
</dbReference>
<dbReference type="OrthoDB" id="3194870at2"/>
<dbReference type="Pfam" id="PF12833">
    <property type="entry name" value="HTH_18"/>
    <property type="match status" value="1"/>
</dbReference>
<keyword evidence="5" id="KW-1185">Reference proteome</keyword>
<dbReference type="PANTHER" id="PTHR43130:SF3">
    <property type="entry name" value="HTH-TYPE TRANSCRIPTIONAL REGULATOR RV1931C"/>
    <property type="match status" value="1"/>
</dbReference>
<dbReference type="GO" id="GO:0043565">
    <property type="term" value="F:sequence-specific DNA binding"/>
    <property type="evidence" value="ECO:0007669"/>
    <property type="project" value="InterPro"/>
</dbReference>
<dbReference type="SUPFAM" id="SSF46689">
    <property type="entry name" value="Homeodomain-like"/>
    <property type="match status" value="2"/>
</dbReference>
<evidence type="ECO:0000259" key="3">
    <source>
        <dbReference type="PROSITE" id="PS01124"/>
    </source>
</evidence>
<dbReference type="Gene3D" id="3.40.50.880">
    <property type="match status" value="1"/>
</dbReference>
<dbReference type="InterPro" id="IPR052158">
    <property type="entry name" value="INH-QAR"/>
</dbReference>
<name>A0A3A1U4I8_9MICO</name>
<dbReference type="InterPro" id="IPR018060">
    <property type="entry name" value="HTH_AraC"/>
</dbReference>
<organism evidence="4 5">
    <name type="scientific">Amnibacterium setariae</name>
    <dbReference type="NCBI Taxonomy" id="2306585"/>
    <lineage>
        <taxon>Bacteria</taxon>
        <taxon>Bacillati</taxon>
        <taxon>Actinomycetota</taxon>
        <taxon>Actinomycetes</taxon>
        <taxon>Micrococcales</taxon>
        <taxon>Microbacteriaceae</taxon>
        <taxon>Amnibacterium</taxon>
    </lineage>
</organism>
<keyword evidence="1" id="KW-0805">Transcription regulation</keyword>
<protein>
    <submittedName>
        <fullName evidence="4">Helix-turn-helix domain-containing protein</fullName>
    </submittedName>
</protein>
<dbReference type="RefSeq" id="WP_119481592.1">
    <property type="nucleotide sequence ID" value="NZ_QXTG01000001.1"/>
</dbReference>
<dbReference type="AlphaFoldDB" id="A0A3A1U4I8"/>
<dbReference type="Gene3D" id="1.10.10.60">
    <property type="entry name" value="Homeodomain-like"/>
    <property type="match status" value="1"/>
</dbReference>
<dbReference type="PANTHER" id="PTHR43130">
    <property type="entry name" value="ARAC-FAMILY TRANSCRIPTIONAL REGULATOR"/>
    <property type="match status" value="1"/>
</dbReference>
<dbReference type="InterPro" id="IPR009057">
    <property type="entry name" value="Homeodomain-like_sf"/>
</dbReference>
<reference evidence="5" key="1">
    <citation type="submission" date="2018-09" db="EMBL/GenBank/DDBJ databases">
        <authorList>
            <person name="Kim I."/>
        </authorList>
    </citation>
    <scope>NUCLEOTIDE SEQUENCE [LARGE SCALE GENOMIC DNA]</scope>
    <source>
        <strain evidence="5">DD4a</strain>
    </source>
</reference>
<evidence type="ECO:0000256" key="1">
    <source>
        <dbReference type="ARBA" id="ARBA00023015"/>
    </source>
</evidence>
<evidence type="ECO:0000256" key="2">
    <source>
        <dbReference type="ARBA" id="ARBA00023163"/>
    </source>
</evidence>
<dbReference type="SMART" id="SM00342">
    <property type="entry name" value="HTH_ARAC"/>
    <property type="match status" value="1"/>
</dbReference>
<dbReference type="PROSITE" id="PS01124">
    <property type="entry name" value="HTH_ARAC_FAMILY_2"/>
    <property type="match status" value="1"/>
</dbReference>
<dbReference type="CDD" id="cd03137">
    <property type="entry name" value="GATase1_AraC_1"/>
    <property type="match status" value="1"/>
</dbReference>
<evidence type="ECO:0000313" key="5">
    <source>
        <dbReference type="Proteomes" id="UP000265742"/>
    </source>
</evidence>
<feature type="domain" description="HTH araC/xylS-type" evidence="3">
    <location>
        <begin position="213"/>
        <end position="311"/>
    </location>
</feature>
<proteinExistence type="predicted"/>
<dbReference type="SUPFAM" id="SSF52317">
    <property type="entry name" value="Class I glutamine amidotransferase-like"/>
    <property type="match status" value="1"/>
</dbReference>
<dbReference type="Proteomes" id="UP000265742">
    <property type="component" value="Unassembled WGS sequence"/>
</dbReference>
<keyword evidence="2" id="KW-0804">Transcription</keyword>